<evidence type="ECO:0000256" key="1">
    <source>
        <dbReference type="ARBA" id="ARBA00004141"/>
    </source>
</evidence>
<protein>
    <submittedName>
        <fullName evidence="7">O-antigen ligase family protein</fullName>
    </submittedName>
</protein>
<keyword evidence="4 5" id="KW-0472">Membrane</keyword>
<dbReference type="Proteomes" id="UP001606303">
    <property type="component" value="Unassembled WGS sequence"/>
</dbReference>
<sequence length="351" mass="37216">MALALAYGAQTLHWWRRHLLLAAFAMGAVVAGMFVPLPPITAFLAAAPYIDASLMLVVAFCVLGPETALATLARGVVVLLLLNLASAAVPSVSVMVGEFAGRFRGLTAHRNDLAQLAYTGALLIVAARQWLPRVWVAVGLVAAVALIAGARSVQGILLLPLGLLVYLGAGRLRVLKHPLVLLTALALVGAVAAVWEQFGSLDSFLRYFGRDATFTGRDRIWALSLHLLQHMPFEGYGPGQIGSGVLSESLLQRFGLGTLFGSAHNAYLEAFLTYGWFGGALFMALLLAGASEIVRAVLRGMNTYTALSLALLLVALVGGLTASEKLFLPGFGWFTFVLAVVLAGSRTDFKK</sequence>
<dbReference type="InterPro" id="IPR007016">
    <property type="entry name" value="O-antigen_ligase-rel_domated"/>
</dbReference>
<evidence type="ECO:0000256" key="5">
    <source>
        <dbReference type="SAM" id="Phobius"/>
    </source>
</evidence>
<proteinExistence type="predicted"/>
<evidence type="ECO:0000313" key="8">
    <source>
        <dbReference type="Proteomes" id="UP001606303"/>
    </source>
</evidence>
<reference evidence="7 8" key="1">
    <citation type="submission" date="2024-08" db="EMBL/GenBank/DDBJ databases">
        <authorList>
            <person name="Lu H."/>
        </authorList>
    </citation>
    <scope>NUCLEOTIDE SEQUENCE [LARGE SCALE GENOMIC DNA]</scope>
    <source>
        <strain evidence="7 8">BYS87W</strain>
    </source>
</reference>
<dbReference type="RefSeq" id="WP_394387038.1">
    <property type="nucleotide sequence ID" value="NZ_JBIGIB010000006.1"/>
</dbReference>
<accession>A0ABW7H3I0</accession>
<keyword evidence="3 5" id="KW-1133">Transmembrane helix</keyword>
<feature type="domain" description="O-antigen ligase-related" evidence="6">
    <location>
        <begin position="140"/>
        <end position="283"/>
    </location>
</feature>
<keyword evidence="8" id="KW-1185">Reference proteome</keyword>
<feature type="transmembrane region" description="Helical" evidence="5">
    <location>
        <begin position="137"/>
        <end position="167"/>
    </location>
</feature>
<organism evidence="7 8">
    <name type="scientific">Pelomonas baiyunensis</name>
    <dbReference type="NCBI Taxonomy" id="3299026"/>
    <lineage>
        <taxon>Bacteria</taxon>
        <taxon>Pseudomonadati</taxon>
        <taxon>Pseudomonadota</taxon>
        <taxon>Betaproteobacteria</taxon>
        <taxon>Burkholderiales</taxon>
        <taxon>Sphaerotilaceae</taxon>
        <taxon>Roseateles</taxon>
    </lineage>
</organism>
<feature type="transmembrane region" description="Helical" evidence="5">
    <location>
        <begin position="326"/>
        <end position="345"/>
    </location>
</feature>
<dbReference type="PANTHER" id="PTHR37422:SF13">
    <property type="entry name" value="LIPOPOLYSACCHARIDE BIOSYNTHESIS PROTEIN PA4999-RELATED"/>
    <property type="match status" value="1"/>
</dbReference>
<dbReference type="InterPro" id="IPR051533">
    <property type="entry name" value="WaaL-like"/>
</dbReference>
<evidence type="ECO:0000313" key="7">
    <source>
        <dbReference type="EMBL" id="MFG6468779.1"/>
    </source>
</evidence>
<feature type="transmembrane region" description="Helical" evidence="5">
    <location>
        <begin position="179"/>
        <end position="198"/>
    </location>
</feature>
<dbReference type="Pfam" id="PF04932">
    <property type="entry name" value="Wzy_C"/>
    <property type="match status" value="1"/>
</dbReference>
<evidence type="ECO:0000256" key="3">
    <source>
        <dbReference type="ARBA" id="ARBA00022989"/>
    </source>
</evidence>
<name>A0ABW7H3I0_9BURK</name>
<dbReference type="PANTHER" id="PTHR37422">
    <property type="entry name" value="TEICHURONIC ACID BIOSYNTHESIS PROTEIN TUAE"/>
    <property type="match status" value="1"/>
</dbReference>
<feature type="transmembrane region" description="Helical" evidence="5">
    <location>
        <begin position="271"/>
        <end position="290"/>
    </location>
</feature>
<evidence type="ECO:0000259" key="6">
    <source>
        <dbReference type="Pfam" id="PF04932"/>
    </source>
</evidence>
<comment type="caution">
    <text evidence="7">The sequence shown here is derived from an EMBL/GenBank/DDBJ whole genome shotgun (WGS) entry which is preliminary data.</text>
</comment>
<feature type="transmembrane region" description="Helical" evidence="5">
    <location>
        <begin position="79"/>
        <end position="101"/>
    </location>
</feature>
<dbReference type="EMBL" id="JBIGIB010000006">
    <property type="protein sequence ID" value="MFG6468779.1"/>
    <property type="molecule type" value="Genomic_DNA"/>
</dbReference>
<keyword evidence="7" id="KW-0436">Ligase</keyword>
<evidence type="ECO:0000256" key="2">
    <source>
        <dbReference type="ARBA" id="ARBA00022692"/>
    </source>
</evidence>
<keyword evidence="2 5" id="KW-0812">Transmembrane</keyword>
<gene>
    <name evidence="7" type="ORF">ACG01O_19300</name>
</gene>
<comment type="subcellular location">
    <subcellularLocation>
        <location evidence="1">Membrane</location>
        <topology evidence="1">Multi-pass membrane protein</topology>
    </subcellularLocation>
</comment>
<dbReference type="GO" id="GO:0016874">
    <property type="term" value="F:ligase activity"/>
    <property type="evidence" value="ECO:0007669"/>
    <property type="project" value="UniProtKB-KW"/>
</dbReference>
<evidence type="ECO:0000256" key="4">
    <source>
        <dbReference type="ARBA" id="ARBA00023136"/>
    </source>
</evidence>
<feature type="transmembrane region" description="Helical" evidence="5">
    <location>
        <begin position="302"/>
        <end position="320"/>
    </location>
</feature>
<feature type="transmembrane region" description="Helical" evidence="5">
    <location>
        <begin position="20"/>
        <end position="47"/>
    </location>
</feature>